<feature type="domain" description="OmpR/PhoB-type" evidence="9">
    <location>
        <begin position="124"/>
        <end position="222"/>
    </location>
</feature>
<dbReference type="Gene3D" id="1.10.10.10">
    <property type="entry name" value="Winged helix-like DNA-binding domain superfamily/Winged helix DNA-binding domain"/>
    <property type="match status" value="1"/>
</dbReference>
<dbReference type="Pfam" id="PF00072">
    <property type="entry name" value="Response_reg"/>
    <property type="match status" value="1"/>
</dbReference>
<organism evidence="10 11">
    <name type="scientific">Kineosporia mesophila</name>
    <dbReference type="NCBI Taxonomy" id="566012"/>
    <lineage>
        <taxon>Bacteria</taxon>
        <taxon>Bacillati</taxon>
        <taxon>Actinomycetota</taxon>
        <taxon>Actinomycetes</taxon>
        <taxon>Kineosporiales</taxon>
        <taxon>Kineosporiaceae</taxon>
        <taxon>Kineosporia</taxon>
    </lineage>
</organism>
<proteinExistence type="predicted"/>
<feature type="modified residue" description="4-aspartylphosphate" evidence="6">
    <location>
        <position position="51"/>
    </location>
</feature>
<evidence type="ECO:0000256" key="1">
    <source>
        <dbReference type="ARBA" id="ARBA00022553"/>
    </source>
</evidence>
<keyword evidence="1 6" id="KW-0597">Phosphoprotein</keyword>
<comment type="caution">
    <text evidence="10">The sequence shown here is derived from an EMBL/GenBank/DDBJ whole genome shotgun (WGS) entry which is preliminary data.</text>
</comment>
<keyword evidence="3" id="KW-0805">Transcription regulation</keyword>
<dbReference type="CDD" id="cd00383">
    <property type="entry name" value="trans_reg_C"/>
    <property type="match status" value="1"/>
</dbReference>
<evidence type="ECO:0000259" key="8">
    <source>
        <dbReference type="PROSITE" id="PS50110"/>
    </source>
</evidence>
<dbReference type="SMART" id="SM00862">
    <property type="entry name" value="Trans_reg_C"/>
    <property type="match status" value="1"/>
</dbReference>
<dbReference type="InterPro" id="IPR001789">
    <property type="entry name" value="Sig_transdc_resp-reg_receiver"/>
</dbReference>
<evidence type="ECO:0000256" key="6">
    <source>
        <dbReference type="PROSITE-ProRule" id="PRU00169"/>
    </source>
</evidence>
<name>A0ABP6ZTT9_9ACTN</name>
<dbReference type="InterPro" id="IPR001867">
    <property type="entry name" value="OmpR/PhoB-type_DNA-bd"/>
</dbReference>
<feature type="DNA-binding region" description="OmpR/PhoB-type" evidence="7">
    <location>
        <begin position="124"/>
        <end position="222"/>
    </location>
</feature>
<dbReference type="PANTHER" id="PTHR48111">
    <property type="entry name" value="REGULATOR OF RPOS"/>
    <property type="match status" value="1"/>
</dbReference>
<dbReference type="PANTHER" id="PTHR48111:SF1">
    <property type="entry name" value="TWO-COMPONENT RESPONSE REGULATOR ORR33"/>
    <property type="match status" value="1"/>
</dbReference>
<evidence type="ECO:0000256" key="4">
    <source>
        <dbReference type="ARBA" id="ARBA00023125"/>
    </source>
</evidence>
<dbReference type="InterPro" id="IPR039420">
    <property type="entry name" value="WalR-like"/>
</dbReference>
<evidence type="ECO:0000256" key="5">
    <source>
        <dbReference type="ARBA" id="ARBA00023163"/>
    </source>
</evidence>
<dbReference type="PROSITE" id="PS51755">
    <property type="entry name" value="OMPR_PHOB"/>
    <property type="match status" value="1"/>
</dbReference>
<dbReference type="Pfam" id="PF00486">
    <property type="entry name" value="Trans_reg_C"/>
    <property type="match status" value="1"/>
</dbReference>
<dbReference type="RefSeq" id="WP_231480830.1">
    <property type="nucleotide sequence ID" value="NZ_BAAAZO010000006.1"/>
</dbReference>
<sequence length="225" mass="25633">MRVLIVDDERPLAETIRRGLTDEGFVVEMAHNGQDALWAATEKRFDAIVLDIMLPRGNGYQVLTELRRREIWTPVLMLTAKDGDYDQTDAFDLGADDYLTKPFSFIVLVARLRALIRRGAPERPVVLACGDLTLDPVRRRVERAGQEVSLTPREYGLLEFLMRHKGDVVTKSEILEGVWDPAFEGDPNVVEVYVRYLRRKIDAPFERRAIETVRGMGYRLSITGG</sequence>
<evidence type="ECO:0000259" key="9">
    <source>
        <dbReference type="PROSITE" id="PS51755"/>
    </source>
</evidence>
<evidence type="ECO:0000256" key="3">
    <source>
        <dbReference type="ARBA" id="ARBA00023015"/>
    </source>
</evidence>
<dbReference type="SUPFAM" id="SSF52172">
    <property type="entry name" value="CheY-like"/>
    <property type="match status" value="1"/>
</dbReference>
<keyword evidence="5" id="KW-0804">Transcription</keyword>
<gene>
    <name evidence="10" type="ORF">GCM10022223_39250</name>
</gene>
<keyword evidence="11" id="KW-1185">Reference proteome</keyword>
<evidence type="ECO:0000313" key="11">
    <source>
        <dbReference type="Proteomes" id="UP001501074"/>
    </source>
</evidence>
<evidence type="ECO:0000313" key="10">
    <source>
        <dbReference type="EMBL" id="GAA3618591.1"/>
    </source>
</evidence>
<evidence type="ECO:0000256" key="7">
    <source>
        <dbReference type="PROSITE-ProRule" id="PRU01091"/>
    </source>
</evidence>
<accession>A0ABP6ZTT9</accession>
<dbReference type="PROSITE" id="PS50110">
    <property type="entry name" value="RESPONSE_REGULATORY"/>
    <property type="match status" value="1"/>
</dbReference>
<dbReference type="Gene3D" id="3.40.50.2300">
    <property type="match status" value="1"/>
</dbReference>
<protein>
    <submittedName>
        <fullName evidence="10">Response regulator transcription factor</fullName>
    </submittedName>
</protein>
<evidence type="ECO:0000256" key="2">
    <source>
        <dbReference type="ARBA" id="ARBA00023012"/>
    </source>
</evidence>
<dbReference type="Proteomes" id="UP001501074">
    <property type="component" value="Unassembled WGS sequence"/>
</dbReference>
<keyword evidence="4 7" id="KW-0238">DNA-binding</keyword>
<dbReference type="InterPro" id="IPR036388">
    <property type="entry name" value="WH-like_DNA-bd_sf"/>
</dbReference>
<dbReference type="InterPro" id="IPR011006">
    <property type="entry name" value="CheY-like_superfamily"/>
</dbReference>
<dbReference type="SMART" id="SM00448">
    <property type="entry name" value="REC"/>
    <property type="match status" value="1"/>
</dbReference>
<dbReference type="EMBL" id="BAAAZO010000006">
    <property type="protein sequence ID" value="GAA3618591.1"/>
    <property type="molecule type" value="Genomic_DNA"/>
</dbReference>
<keyword evidence="2" id="KW-0902">Two-component regulatory system</keyword>
<reference evidence="11" key="1">
    <citation type="journal article" date="2019" name="Int. J. Syst. Evol. Microbiol.">
        <title>The Global Catalogue of Microorganisms (GCM) 10K type strain sequencing project: providing services to taxonomists for standard genome sequencing and annotation.</title>
        <authorList>
            <consortium name="The Broad Institute Genomics Platform"/>
            <consortium name="The Broad Institute Genome Sequencing Center for Infectious Disease"/>
            <person name="Wu L."/>
            <person name="Ma J."/>
        </authorList>
    </citation>
    <scope>NUCLEOTIDE SEQUENCE [LARGE SCALE GENOMIC DNA]</scope>
    <source>
        <strain evidence="11">JCM 16902</strain>
    </source>
</reference>
<feature type="domain" description="Response regulatory" evidence="8">
    <location>
        <begin position="2"/>
        <end position="116"/>
    </location>
</feature>